<dbReference type="GO" id="GO:0005524">
    <property type="term" value="F:ATP binding"/>
    <property type="evidence" value="ECO:0007669"/>
    <property type="project" value="UniProtKB-KW"/>
</dbReference>
<dbReference type="PANTHER" id="PTHR19229:SF209">
    <property type="entry name" value="ATP-BINDING CASSETTE SUB-FAMILY A MEMBER 5 ISOFORM X1"/>
    <property type="match status" value="1"/>
</dbReference>
<dbReference type="SMART" id="SM00382">
    <property type="entry name" value="AAA"/>
    <property type="match status" value="4"/>
</dbReference>
<feature type="transmembrane region" description="Helical" evidence="9">
    <location>
        <begin position="2520"/>
        <end position="2539"/>
    </location>
</feature>
<feature type="transmembrane region" description="Helical" evidence="9">
    <location>
        <begin position="955"/>
        <end position="975"/>
    </location>
</feature>
<dbReference type="PROSITE" id="PS50893">
    <property type="entry name" value="ABC_TRANSPORTER_2"/>
    <property type="match status" value="4"/>
</dbReference>
<evidence type="ECO:0000256" key="1">
    <source>
        <dbReference type="ARBA" id="ARBA00004141"/>
    </source>
</evidence>
<keyword evidence="5" id="KW-0547">Nucleotide-binding</keyword>
<dbReference type="InterPro" id="IPR003593">
    <property type="entry name" value="AAA+_ATPase"/>
</dbReference>
<dbReference type="Pfam" id="PF12698">
    <property type="entry name" value="ABC2_membrane_3"/>
    <property type="match status" value="3"/>
</dbReference>
<feature type="transmembrane region" description="Helical" evidence="9">
    <location>
        <begin position="25"/>
        <end position="44"/>
    </location>
</feature>
<protein>
    <recommendedName>
        <fullName evidence="10">ABC transporter domain-containing protein</fullName>
    </recommendedName>
</protein>
<dbReference type="PANTHER" id="PTHR19229">
    <property type="entry name" value="ATP-BINDING CASSETTE TRANSPORTER SUBFAMILY A ABCA"/>
    <property type="match status" value="1"/>
</dbReference>
<dbReference type="InterPro" id="IPR026082">
    <property type="entry name" value="ABCA"/>
</dbReference>
<feature type="domain" description="ABC transporter" evidence="10">
    <location>
        <begin position="1900"/>
        <end position="2125"/>
    </location>
</feature>
<comment type="similarity">
    <text evidence="2">Belongs to the ABC transporter superfamily. ABCA family.</text>
</comment>
<feature type="transmembrane region" description="Helical" evidence="9">
    <location>
        <begin position="1129"/>
        <end position="1154"/>
    </location>
</feature>
<feature type="transmembrane region" description="Helical" evidence="9">
    <location>
        <begin position="2546"/>
        <end position="2569"/>
    </location>
</feature>
<dbReference type="GO" id="GO:0016887">
    <property type="term" value="F:ATP hydrolysis activity"/>
    <property type="evidence" value="ECO:0007669"/>
    <property type="project" value="InterPro"/>
</dbReference>
<feature type="domain" description="ABC transporter" evidence="10">
    <location>
        <begin position="1183"/>
        <end position="1416"/>
    </location>
</feature>
<feature type="transmembrane region" description="Helical" evidence="9">
    <location>
        <begin position="1662"/>
        <end position="1685"/>
    </location>
</feature>
<evidence type="ECO:0000313" key="11">
    <source>
        <dbReference type="EMBL" id="CAL1272477.1"/>
    </source>
</evidence>
<dbReference type="Gene3D" id="3.40.50.300">
    <property type="entry name" value="P-loop containing nucleotide triphosphate hydrolases"/>
    <property type="match status" value="4"/>
</dbReference>
<dbReference type="FunFam" id="3.40.50.300:FF:000335">
    <property type="entry name" value="ATP binding cassette subfamily A member 5"/>
    <property type="match status" value="3"/>
</dbReference>
<feature type="transmembrane region" description="Helical" evidence="9">
    <location>
        <begin position="291"/>
        <end position="311"/>
    </location>
</feature>
<feature type="transmembrane region" description="Helical" evidence="9">
    <location>
        <begin position="218"/>
        <end position="239"/>
    </location>
</feature>
<evidence type="ECO:0000313" key="12">
    <source>
        <dbReference type="Proteomes" id="UP001497382"/>
    </source>
</evidence>
<feature type="transmembrane region" description="Helical" evidence="9">
    <location>
        <begin position="2581"/>
        <end position="2604"/>
    </location>
</feature>
<evidence type="ECO:0000256" key="4">
    <source>
        <dbReference type="ARBA" id="ARBA00022692"/>
    </source>
</evidence>
<feature type="transmembrane region" description="Helical" evidence="9">
    <location>
        <begin position="2486"/>
        <end position="2508"/>
    </location>
</feature>
<gene>
    <name evidence="11" type="ORF">LARSCL_LOCUS6406</name>
</gene>
<dbReference type="InterPro" id="IPR027417">
    <property type="entry name" value="P-loop_NTPase"/>
</dbReference>
<evidence type="ECO:0000256" key="7">
    <source>
        <dbReference type="ARBA" id="ARBA00022989"/>
    </source>
</evidence>
<feature type="transmembrane region" description="Helical" evidence="9">
    <location>
        <begin position="1065"/>
        <end position="1087"/>
    </location>
</feature>
<evidence type="ECO:0000256" key="9">
    <source>
        <dbReference type="SAM" id="Phobius"/>
    </source>
</evidence>
<dbReference type="GO" id="GO:0016020">
    <property type="term" value="C:membrane"/>
    <property type="evidence" value="ECO:0007669"/>
    <property type="project" value="UniProtKB-SubCell"/>
</dbReference>
<dbReference type="InterPro" id="IPR003439">
    <property type="entry name" value="ABC_transporter-like_ATP-bd"/>
</dbReference>
<feature type="transmembrane region" description="Helical" evidence="9">
    <location>
        <begin position="2410"/>
        <end position="2430"/>
    </location>
</feature>
<feature type="transmembrane region" description="Helical" evidence="9">
    <location>
        <begin position="1825"/>
        <end position="1846"/>
    </location>
</feature>
<sequence length="2962" mass="336970">MELSTYIPQWKALMRRDLLLKSRNFYQLITALLLPVTASLYILYQSNQPHVTSSAKIGVEYDLPLIYLDQDLIGIPKDFHLCVAPRDIEENFLNSIQESLSLYGQKRFVQISKFENETELNDRLSKKYEVNGTDCDAGVIIVGNISTSGSYIVRVPDDGCSPVLAQYCSYGMLSNIQQAVDNAYLQEWTGNSNFKLPSSKVRGFIDVHAAGRSLMNRIIKLILVIAFFPLVTIIAENALHEKRMRIKESMLLMGMKPFSFWLAWLVCEVLLIIFITLPVTIALFVANVAPVISILLHFLLLFFLGCTLVVFTMTITRFFSTPMVVNTIVIFLLLSAVASDFSSPNATYEDIKLTECFAMLLSPVAYEKGFNKIMREYDFGEGSTCVLIIFTDFFMYSVFDFILEYLFPYGVSVPWGKLKPGGKKKKKPKKRADVHENEAFIGPMPYSNTMDPYIKLERIKKTYFSCFHPGTTVLDGVTLSILKGEVTCLLGPNGAGKSTLMKVISRVLAPDEGKIITKASVNLGICPQENILHDDMNTGEHLKFFGGLKGIPDTELDSAVTTLLENFDLLSKKNARSKVLSGGQKRKLCVAIAMIGDPEVLLLDEPSSGMSPHARRQMWNLLQEYTKSGCAVLFTTHYLDEAELLSDRIALLNYGKLKYYGTSMDMKKQLGGGYNVRITLQSEPSLYCKSELVSLISDLPSKPKVTLTSDNEIVVKLHSFHAAHCIEFFNKIEEQYKDIGPDSFTISVSSLEEIFSLLAEENSEQNLDASQDEDEVPEFTYATSTWTSISELARARCHLLLRSYYTLFPIILAVMLLSWNRALAPTREITDISTELFKNDIIEIINKSGKPVTEFEKSLYKLNIKADLVKAAVGFEERKFIKAQFRNYEIFNEVLDVNWNWTVSLSSSYALSAVQNLMSNILWKAWYDDLGREIKISVEPITLNKDNLSFFQTEAFVTLLHISTCLIFASLAFGLEIVKEREKKVLWLISTTKNNALPYWISTFIAHFAILSLTFYVVQNMLLIYGVYVFQKFSLWIAFYLSLPGCLLFVYLIGHCFKSYRSADIGMTFSVVIVTISLFIVFLIGVLTHIPYIYVLNILALLLIPIYAPYGLVILLCEDDKGESVTYDSQWTLVCGLVIPVSCFLYALIIIYLGKRKIFKRREKIQVMNEGAWNDEHNPKSTVVLKSVRKAYRSMLCPCKRKETVAIKDLSLSFLEGEIFALMGSNGAGKSTLMKLLSLNVELTSGEIFIRDKYMESITYCAEENTVWSNLTVEEHLRLFAALNGVPTKHAVEVAKGIMKDLDMESHAKKRAKHLSGGYKRKLSIALSLLGNSNLVLLDEPTTGMDPVSKQYLWKKLHQEFPETSDRTLILTTHSSNEAEVNCSRIGLFMDGNLRCEGSSQALKKEFTKGFELTVKLKNEDTEKFISFLMSEIPDSFEKFHRGITLHYYIPTHAFTSMSELFTAVEKIQKFESVEDCFICECSLDQVAFLTLGTIFFIVNQSNKPYIKPSKSVFKGDFPLKGILKDFDLCVAPKDIKEHFLNSIQESLSSYGRKKSVKIWKFEDERHLNERILKTPQFNTTDCDAVINIIGNISTEGTYIVQVKEDRCLADSNQECVSGILSNIQQAVDNAFLQEWTGNSSFKLPAAKIHGIADIHKGGRTMMYLFFEFMLMLFYFPIMTMITENSMHEKTMKIKESMILMGMKPLSYWLAWLICEIMVIVAVILPISIALFFASMSPIEAIFLHFLLWFGFGCTVVIFTMTITRFCSQMEAANLVAVFILIDIIADLLEGTEYIGNNALIDCLLMLESPYAYRKGFNKIMREGNLAGASTAILMTFVDVLLYSALDLILDYFVPDGITFHCRKLKCSRKNSEARKSEDIHEKEALIGSWTSSTDLDPLIRLENIKKAYCCSSTPDVAVLDGVTFSIFKGEVTCLMGPNGVGKTTLMKVISGVLAPDEGKVTTTASLKLGVCPQQNILHDNLTTYEHLQFFGSFKGIPEMKLDSTVTTLLETFDLVNERNTRAKELSSGQKRKLCVALAMIGDPEVLLLDEPSKLMNLQSRRKLWNLLQDYTKSGHTVLFTTHDMDEAELFSDRIALLIFGKLEYYGTTMDLKKQYGGGYNVRINLQSIPSLRCNSELVDLISGLPSKPEVILASDSEIRVKLNSFYAAHCIEFFNKIEEHYKDIPSDCFTISVSALEEIFHLLTEKNSKKISEEKEIEPHNEVTIPKFTYNSSIWTSIYELFRARYHLLFRTFSAFSAITFPVIIVFWRTILFHLCEKVTCISPNLYKNGIIQVMNTSRMPLTDFEYSLTELDMKFELFNSTCENEETSFIKTEIMTYNFCDEKLDVNWNWTVSLINPYALPVLQNMMSNILWKNWHDQLGRELKVLVEPITIFEKDFSSILSEKSLTLLHISSCFIYVSLIMGLEVLREREKNVIWLISTTRYNALPYWISTFVVHFGLLSLAFIEIQYMLWIFGDGTLQEFSIWIPFYISMPGCLLHVYFMGQLFQFYKFSETKMTIWVVVATVGVYIWLQLGVALNIPYIPYIMNIISIFFIPIYTPLGLIVLLYQAETADPVIYELQWKIVCYFIMPLSHLLFAFLITYPGIWQTFKRKELMNVMTSEAWNKVHDPKEIANFKSAKKIYEPKLIGRKKQTLVIKDLNMSFLEGQIYALMCSDGIVKSTIMNILSLNDILSSGEVSMRDKYLEPVSYCPTESTVWPNLTVEENLRVFAVLKGVPPKYADKVTESVLMDLRMKHYAKIKAGYLTRGIQKKISVAFSLLGNSKLVLLDEPTTGMDPTSKKDLWKKLHKEFPGTSNRTLIFSTRSSTEADVESSRIGLFTEGHLRYLGTSKELKKEVNKGFELIVKLKNGYNGKFNHYLVSEIPLVLEKCHRGKTLRYCVPTHAFKSMSELFKAVEKIQLFEDVEDCLINECTFNQTLLEVLTTENTHIRKKDDYSAVYNI</sequence>
<dbReference type="GO" id="GO:0140359">
    <property type="term" value="F:ABC-type transporter activity"/>
    <property type="evidence" value="ECO:0007669"/>
    <property type="project" value="InterPro"/>
</dbReference>
<feature type="transmembrane region" description="Helical" evidence="9">
    <location>
        <begin position="1093"/>
        <end position="1117"/>
    </location>
</feature>
<comment type="caution">
    <text evidence="11">The sequence shown here is derived from an EMBL/GenBank/DDBJ whole genome shotgun (WGS) entry which is preliminary data.</text>
</comment>
<evidence type="ECO:0000256" key="5">
    <source>
        <dbReference type="ARBA" id="ARBA00022741"/>
    </source>
</evidence>
<feature type="transmembrane region" description="Helical" evidence="9">
    <location>
        <begin position="318"/>
        <end position="338"/>
    </location>
</feature>
<dbReference type="SUPFAM" id="SSF52540">
    <property type="entry name" value="P-loop containing nucleoside triphosphate hydrolases"/>
    <property type="match status" value="4"/>
</dbReference>
<keyword evidence="7 9" id="KW-1133">Transmembrane helix</keyword>
<evidence type="ECO:0000256" key="2">
    <source>
        <dbReference type="ARBA" id="ARBA00008869"/>
    </source>
</evidence>
<feature type="domain" description="ABC transporter" evidence="10">
    <location>
        <begin position="2643"/>
        <end position="2867"/>
    </location>
</feature>
<reference evidence="11 12" key="1">
    <citation type="submission" date="2024-04" db="EMBL/GenBank/DDBJ databases">
        <authorList>
            <person name="Rising A."/>
            <person name="Reimegard J."/>
            <person name="Sonavane S."/>
            <person name="Akerstrom W."/>
            <person name="Nylinder S."/>
            <person name="Hedman E."/>
            <person name="Kallberg Y."/>
        </authorList>
    </citation>
    <scope>NUCLEOTIDE SEQUENCE [LARGE SCALE GENOMIC DNA]</scope>
</reference>
<keyword evidence="8 9" id="KW-0472">Membrane</keyword>
<comment type="subcellular location">
    <subcellularLocation>
        <location evidence="1">Membrane</location>
        <topology evidence="1">Multi-pass membrane protein</topology>
    </subcellularLocation>
</comment>
<feature type="transmembrane region" description="Helical" evidence="9">
    <location>
        <begin position="1706"/>
        <end position="1735"/>
    </location>
</feature>
<dbReference type="InterPro" id="IPR017871">
    <property type="entry name" value="ABC_transporter-like_CS"/>
</dbReference>
<feature type="transmembrane region" description="Helical" evidence="9">
    <location>
        <begin position="1741"/>
        <end position="1760"/>
    </location>
</feature>
<keyword evidence="12" id="KW-1185">Reference proteome</keyword>
<feature type="domain" description="ABC transporter" evidence="10">
    <location>
        <begin position="454"/>
        <end position="679"/>
    </location>
</feature>
<dbReference type="InterPro" id="IPR013525">
    <property type="entry name" value="ABC2_TM"/>
</dbReference>
<feature type="transmembrane region" description="Helical" evidence="9">
    <location>
        <begin position="996"/>
        <end position="1018"/>
    </location>
</feature>
<feature type="transmembrane region" description="Helical" evidence="9">
    <location>
        <begin position="1033"/>
        <end position="1053"/>
    </location>
</feature>
<dbReference type="CDD" id="cd03263">
    <property type="entry name" value="ABC_subfamily_A"/>
    <property type="match status" value="3"/>
</dbReference>
<proteinExistence type="inferred from homology"/>
<feature type="transmembrane region" description="Helical" evidence="9">
    <location>
        <begin position="2450"/>
        <end position="2474"/>
    </location>
</feature>
<evidence type="ECO:0000256" key="3">
    <source>
        <dbReference type="ARBA" id="ARBA00022448"/>
    </source>
</evidence>
<evidence type="ECO:0000256" key="8">
    <source>
        <dbReference type="ARBA" id="ARBA00023136"/>
    </source>
</evidence>
<keyword evidence="6" id="KW-0067">ATP-binding</keyword>
<feature type="transmembrane region" description="Helical" evidence="9">
    <location>
        <begin position="260"/>
        <end position="285"/>
    </location>
</feature>
<keyword evidence="4 9" id="KW-0812">Transmembrane</keyword>
<evidence type="ECO:0000256" key="6">
    <source>
        <dbReference type="ARBA" id="ARBA00022840"/>
    </source>
</evidence>
<accession>A0AAV1ZQ44</accession>
<dbReference type="PROSITE" id="PS00211">
    <property type="entry name" value="ABC_TRANSPORTER_1"/>
    <property type="match status" value="2"/>
</dbReference>
<keyword evidence="3" id="KW-0813">Transport</keyword>
<dbReference type="Pfam" id="PF00005">
    <property type="entry name" value="ABC_tran"/>
    <property type="match status" value="4"/>
</dbReference>
<evidence type="ECO:0000259" key="10">
    <source>
        <dbReference type="PROSITE" id="PS50893"/>
    </source>
</evidence>
<organism evidence="11 12">
    <name type="scientific">Larinioides sclopetarius</name>
    <dbReference type="NCBI Taxonomy" id="280406"/>
    <lineage>
        <taxon>Eukaryota</taxon>
        <taxon>Metazoa</taxon>
        <taxon>Ecdysozoa</taxon>
        <taxon>Arthropoda</taxon>
        <taxon>Chelicerata</taxon>
        <taxon>Arachnida</taxon>
        <taxon>Araneae</taxon>
        <taxon>Araneomorphae</taxon>
        <taxon>Entelegynae</taxon>
        <taxon>Araneoidea</taxon>
        <taxon>Araneidae</taxon>
        <taxon>Larinioides</taxon>
    </lineage>
</organism>
<dbReference type="EMBL" id="CAXIEN010000061">
    <property type="protein sequence ID" value="CAL1272477.1"/>
    <property type="molecule type" value="Genomic_DNA"/>
</dbReference>
<name>A0AAV1ZQ44_9ARAC</name>
<dbReference type="Proteomes" id="UP001497382">
    <property type="component" value="Unassembled WGS sequence"/>
</dbReference>